<evidence type="ECO:0000256" key="2">
    <source>
        <dbReference type="ARBA" id="ARBA00022801"/>
    </source>
</evidence>
<dbReference type="InterPro" id="IPR006047">
    <property type="entry name" value="GH13_cat_dom"/>
</dbReference>
<dbReference type="GO" id="GO:0009313">
    <property type="term" value="P:oligosaccharide catabolic process"/>
    <property type="evidence" value="ECO:0007669"/>
    <property type="project" value="TreeGrafter"/>
</dbReference>
<keyword evidence="3" id="KW-0326">Glycosidase</keyword>
<dbReference type="Proteomes" id="UP000298693">
    <property type="component" value="Plasmid p2"/>
</dbReference>
<name>A0A4D8R4D5_AZOBR</name>
<dbReference type="FunFam" id="3.90.400.10:FF:000002">
    <property type="entry name" value="Sucrose isomerase"/>
    <property type="match status" value="1"/>
</dbReference>
<dbReference type="Pfam" id="PF00128">
    <property type="entry name" value="Alpha-amylase"/>
    <property type="match status" value="1"/>
</dbReference>
<comment type="similarity">
    <text evidence="1">Belongs to the glycosyl hydrolase 13 family.</text>
</comment>
<reference evidence="5 6" key="1">
    <citation type="submission" date="2018-09" db="EMBL/GenBank/DDBJ databases">
        <title>Whole genome based analysis of evolution and adaptive divergence in Indian and Brazilian strains of Azospirillum brasilense.</title>
        <authorList>
            <person name="Singh C."/>
            <person name="Tripathi A.K."/>
        </authorList>
    </citation>
    <scope>NUCLEOTIDE SEQUENCE [LARGE SCALE GENOMIC DNA]</scope>
    <source>
        <strain evidence="5 6">MTCC4039</strain>
        <plasmid evidence="5 6">p2</plasmid>
    </source>
</reference>
<dbReference type="Gene3D" id="3.90.400.10">
    <property type="entry name" value="Oligo-1,6-glucosidase, Domain 2"/>
    <property type="match status" value="1"/>
</dbReference>
<evidence type="ECO:0000313" key="5">
    <source>
        <dbReference type="EMBL" id="QCO18205.1"/>
    </source>
</evidence>
<dbReference type="InterPro" id="IPR017853">
    <property type="entry name" value="GH"/>
</dbReference>
<dbReference type="InterPro" id="IPR045857">
    <property type="entry name" value="O16G_dom_2"/>
</dbReference>
<feature type="domain" description="Glycosyl hydrolase family 13 catalytic" evidence="4">
    <location>
        <begin position="20"/>
        <end position="399"/>
    </location>
</feature>
<gene>
    <name evidence="5" type="ORF">D3869_23330</name>
</gene>
<dbReference type="AlphaFoldDB" id="A0A4D8R4D5"/>
<dbReference type="EMBL" id="CP032347">
    <property type="protein sequence ID" value="QCO18205.1"/>
    <property type="molecule type" value="Genomic_DNA"/>
</dbReference>
<dbReference type="RefSeq" id="WP_137142220.1">
    <property type="nucleotide sequence ID" value="NZ_CP032347.1"/>
</dbReference>
<evidence type="ECO:0000256" key="1">
    <source>
        <dbReference type="ARBA" id="ARBA00008061"/>
    </source>
</evidence>
<dbReference type="GO" id="GO:0004556">
    <property type="term" value="F:alpha-amylase activity"/>
    <property type="evidence" value="ECO:0007669"/>
    <property type="project" value="TreeGrafter"/>
</dbReference>
<proteinExistence type="inferred from homology"/>
<dbReference type="SUPFAM" id="SSF51445">
    <property type="entry name" value="(Trans)glycosidases"/>
    <property type="match status" value="1"/>
</dbReference>
<evidence type="ECO:0000313" key="6">
    <source>
        <dbReference type="Proteomes" id="UP000298693"/>
    </source>
</evidence>
<dbReference type="PANTHER" id="PTHR10357">
    <property type="entry name" value="ALPHA-AMYLASE FAMILY MEMBER"/>
    <property type="match status" value="1"/>
</dbReference>
<geneLocation type="plasmid" evidence="5">
    <name>p2</name>
</geneLocation>
<evidence type="ECO:0000256" key="3">
    <source>
        <dbReference type="ARBA" id="ARBA00023295"/>
    </source>
</evidence>
<keyword evidence="2" id="KW-0378">Hydrolase</keyword>
<dbReference type="CDD" id="cd11331">
    <property type="entry name" value="AmyAc_OligoGlu_like"/>
    <property type="match status" value="1"/>
</dbReference>
<dbReference type="Gene3D" id="3.20.20.80">
    <property type="entry name" value="Glycosidases"/>
    <property type="match status" value="2"/>
</dbReference>
<protein>
    <submittedName>
        <fullName evidence="5">DUF3459 domain-containing protein</fullName>
    </submittedName>
</protein>
<evidence type="ECO:0000259" key="4">
    <source>
        <dbReference type="SMART" id="SM00642"/>
    </source>
</evidence>
<accession>A0A4D8R4D5</accession>
<dbReference type="SMART" id="SM00642">
    <property type="entry name" value="Aamy"/>
    <property type="match status" value="1"/>
</dbReference>
<dbReference type="PANTHER" id="PTHR10357:SF179">
    <property type="entry name" value="NEUTRAL AND BASIC AMINO ACID TRANSPORT PROTEIN RBAT"/>
    <property type="match status" value="1"/>
</dbReference>
<organism evidence="5 6">
    <name type="scientific">Azospirillum brasilense</name>
    <dbReference type="NCBI Taxonomy" id="192"/>
    <lineage>
        <taxon>Bacteria</taxon>
        <taxon>Pseudomonadati</taxon>
        <taxon>Pseudomonadota</taxon>
        <taxon>Alphaproteobacteria</taxon>
        <taxon>Rhodospirillales</taxon>
        <taxon>Azospirillaceae</taxon>
        <taxon>Azospirillum</taxon>
    </lineage>
</organism>
<sequence>MVDGFTADGFAWWQSGVIYQVYPRSFQDSNGDGVGDLPGILARLDHLQALGVDALWVSPIYPSPMADFGYDVSDYTGIHPLFGTMEDFDRLLAELHHRGMKLILDFVPNHSSDRHPWFQASRSSRTDPKRDWYIWRDPAPDGGPPNNWLSEFGGGAWEWDAATGQYYYHAYLKEQPDLNWRNPALREAMLDALRVWLDRGVDGFRVDAIHHLIKDGQFRNNPPNPGWREGMSPVHRLIRLHTVDQPEVHDAIAAMRRVADEYGPDRLLIGEAYLPIDQLMAYYGADLTGFQLPFNFHLLSTPWEAKALAALIRTYEAALPHGGWPNWVLGNHDRSRVASRLGRGQARVAAMLLLTLRGTPTLYQGDEIGMTDGTIPPDRVQDPWEKNIPGLGLGRDPVRTPIPWDGGPQGGFTTGEPWLPLGPDHDRVNVAAQAADPSSMLALHRALLALRRAEAALSVGRYEPVSAENDVLVYERRHGTGRFRILLNLSAAERMVDAVPEAAHIRLSTHLDRSGEPVSGALRLRPDEGVVIGFDELGKGGE</sequence>
<keyword evidence="5" id="KW-0614">Plasmid</keyword>
<dbReference type="SUPFAM" id="SSF51011">
    <property type="entry name" value="Glycosyl hydrolase domain"/>
    <property type="match status" value="1"/>
</dbReference>